<dbReference type="EMBL" id="BMAR01000007">
    <property type="protein sequence ID" value="GFR44176.1"/>
    <property type="molecule type" value="Genomic_DNA"/>
</dbReference>
<organism evidence="1 2">
    <name type="scientific">Astrephomene gubernaculifera</name>
    <dbReference type="NCBI Taxonomy" id="47775"/>
    <lineage>
        <taxon>Eukaryota</taxon>
        <taxon>Viridiplantae</taxon>
        <taxon>Chlorophyta</taxon>
        <taxon>core chlorophytes</taxon>
        <taxon>Chlorophyceae</taxon>
        <taxon>CS clade</taxon>
        <taxon>Chlamydomonadales</taxon>
        <taxon>Astrephomenaceae</taxon>
        <taxon>Astrephomene</taxon>
    </lineage>
</organism>
<dbReference type="AlphaFoldDB" id="A0AAD3DQQ8"/>
<evidence type="ECO:0000313" key="1">
    <source>
        <dbReference type="EMBL" id="GFR44176.1"/>
    </source>
</evidence>
<dbReference type="Proteomes" id="UP001054857">
    <property type="component" value="Unassembled WGS sequence"/>
</dbReference>
<gene>
    <name evidence="1" type="ORF">Agub_g5351</name>
</gene>
<evidence type="ECO:0000313" key="2">
    <source>
        <dbReference type="Proteomes" id="UP001054857"/>
    </source>
</evidence>
<name>A0AAD3DQQ8_9CHLO</name>
<proteinExistence type="predicted"/>
<comment type="caution">
    <text evidence="1">The sequence shown here is derived from an EMBL/GenBank/DDBJ whole genome shotgun (WGS) entry which is preliminary data.</text>
</comment>
<keyword evidence="2" id="KW-1185">Reference proteome</keyword>
<feature type="non-terminal residue" evidence="1">
    <location>
        <position position="160"/>
    </location>
</feature>
<sequence>PKGMKIALYKLQPKSPSKGPIDIVRTTVAVPMACITSQSGRVVSRPLTSQCFDCKHRVHVVCLNSARQGPTQQREEQRSRTISQSLASELQMPAPTGPGMSPWMSVLDMFIISKDKRRSSLEEISDFNTWEDDDDNDAVYMYTSHLADRLAMDPVERDTS</sequence>
<protein>
    <submittedName>
        <fullName evidence="1">Uncharacterized protein</fullName>
    </submittedName>
</protein>
<reference evidence="1 2" key="1">
    <citation type="journal article" date="2021" name="Sci. Rep.">
        <title>Genome sequencing of the multicellular alga Astrephomene provides insights into convergent evolution of germ-soma differentiation.</title>
        <authorList>
            <person name="Yamashita S."/>
            <person name="Yamamoto K."/>
            <person name="Matsuzaki R."/>
            <person name="Suzuki S."/>
            <person name="Yamaguchi H."/>
            <person name="Hirooka S."/>
            <person name="Minakuchi Y."/>
            <person name="Miyagishima S."/>
            <person name="Kawachi M."/>
            <person name="Toyoda A."/>
            <person name="Nozaki H."/>
        </authorList>
    </citation>
    <scope>NUCLEOTIDE SEQUENCE [LARGE SCALE GENOMIC DNA]</scope>
    <source>
        <strain evidence="1 2">NIES-4017</strain>
    </source>
</reference>
<accession>A0AAD3DQQ8</accession>